<dbReference type="AlphaFoldDB" id="A0A090YIA0"/>
<dbReference type="PANTHER" id="PTHR43309:SF5">
    <property type="entry name" value="5-OXOPROLINASE SUBUNIT C"/>
    <property type="match status" value="1"/>
</dbReference>
<dbReference type="InterPro" id="IPR052708">
    <property type="entry name" value="PxpC"/>
</dbReference>
<feature type="domain" description="Carboxyltransferase" evidence="4">
    <location>
        <begin position="24"/>
        <end position="317"/>
    </location>
</feature>
<dbReference type="SMART" id="SM00797">
    <property type="entry name" value="AHS2"/>
    <property type="match status" value="1"/>
</dbReference>
<dbReference type="PATRIC" id="fig|1405.8.peg.248"/>
<evidence type="ECO:0000256" key="2">
    <source>
        <dbReference type="ARBA" id="ARBA00022801"/>
    </source>
</evidence>
<reference evidence="6 8" key="2">
    <citation type="submission" date="2018-08" db="EMBL/GenBank/DDBJ databases">
        <title>Bacillus clarus sp. nov. strain PS00077A.</title>
        <authorList>
            <person name="Mendez Acevedo M."/>
            <person name="Carroll L."/>
            <person name="Mukherjee M."/>
            <person name="Wiedmann M."/>
            <person name="Kovac J."/>
        </authorList>
    </citation>
    <scope>NUCLEOTIDE SEQUENCE [LARGE SCALE GENOMIC DNA]</scope>
    <source>
        <strain evidence="6 8">PS00077A</strain>
    </source>
</reference>
<evidence type="ECO:0000256" key="3">
    <source>
        <dbReference type="ARBA" id="ARBA00022840"/>
    </source>
</evidence>
<keyword evidence="2" id="KW-0378">Hydrolase</keyword>
<protein>
    <submittedName>
        <fullName evidence="6">Biotin-dependent carboxyltransferase</fullName>
    </submittedName>
</protein>
<dbReference type="Gene3D" id="2.40.100.10">
    <property type="entry name" value="Cyclophilin-like"/>
    <property type="match status" value="1"/>
</dbReference>
<gene>
    <name evidence="6" type="ORF">D0U04_18855</name>
    <name evidence="5" type="ORF">DJ93_88</name>
</gene>
<reference evidence="5 7" key="1">
    <citation type="submission" date="2014-04" db="EMBL/GenBank/DDBJ databases">
        <authorList>
            <person name="Bishop-Lilly K.A."/>
            <person name="Broomall S.M."/>
            <person name="Chain P.S."/>
            <person name="Chertkov O."/>
            <person name="Coyne S.R."/>
            <person name="Daligault H.E."/>
            <person name="Davenport K.W."/>
            <person name="Erkkila T."/>
            <person name="Frey K.G."/>
            <person name="Gibbons H.S."/>
            <person name="Gu W."/>
            <person name="Jaissle J."/>
            <person name="Johnson S.L."/>
            <person name="Koroleva G.I."/>
            <person name="Ladner J.T."/>
            <person name="Lo C.-C."/>
            <person name="Minogue T.D."/>
            <person name="Munk C."/>
            <person name="Palacios G.F."/>
            <person name="Redden C.L."/>
            <person name="Rosenzweig C.N."/>
            <person name="Scholz M.B."/>
            <person name="Teshima H."/>
            <person name="Xu Y."/>
        </authorList>
    </citation>
    <scope>NUCLEOTIDE SEQUENCE [LARGE SCALE GENOMIC DNA]</scope>
    <source>
        <strain evidence="5 7">BHP</strain>
    </source>
</reference>
<dbReference type="EMBL" id="QVOD01000025">
    <property type="protein sequence ID" value="RFT65547.1"/>
    <property type="molecule type" value="Genomic_DNA"/>
</dbReference>
<evidence type="ECO:0000256" key="1">
    <source>
        <dbReference type="ARBA" id="ARBA00022741"/>
    </source>
</evidence>
<accession>A0A090YIA0</accession>
<evidence type="ECO:0000313" key="5">
    <source>
        <dbReference type="EMBL" id="KFM98538.1"/>
    </source>
</evidence>
<evidence type="ECO:0000259" key="4">
    <source>
        <dbReference type="SMART" id="SM00797"/>
    </source>
</evidence>
<dbReference type="PANTHER" id="PTHR43309">
    <property type="entry name" value="5-OXOPROLINASE SUBUNIT C"/>
    <property type="match status" value="1"/>
</dbReference>
<dbReference type="EMBL" id="JMQC01000008">
    <property type="protein sequence ID" value="KFM98538.1"/>
    <property type="molecule type" value="Genomic_DNA"/>
</dbReference>
<dbReference type="GO" id="GO:0005524">
    <property type="term" value="F:ATP binding"/>
    <property type="evidence" value="ECO:0007669"/>
    <property type="project" value="UniProtKB-KW"/>
</dbReference>
<dbReference type="InterPro" id="IPR003778">
    <property type="entry name" value="CT_A_B"/>
</dbReference>
<sequence>MNVEILHAGMFTTIQDLGRYQYQQYGVPVSGAMDRVALRIINMLVGNEEDEAGLEITIMGPKMLIKKTTLLAIGGANIEPLLNGEPIPLWRPVLAEEGSMLCFGKLQFGCRAYVTFAGGIDIASSMGSKSTYVRAAIGGIEGRMLRKGDRFGIGTPSKFANHVINHLIEDNRVKTKWAICHHVLPKYNRHPVLRVITDFESDQFTEASLQSFFTKEYKVSSYADRMGYRLEGEVLKRMEEREILSSSVTCGTIQVPSGGHPIILMADRQTTGGYPRIGNVISVDLPILAQLKPGDYVAFEKISIEEAGKLYIEQEENMNLLKRFIALRS</sequence>
<keyword evidence="1" id="KW-0547">Nucleotide-binding</keyword>
<dbReference type="Proteomes" id="UP000029389">
    <property type="component" value="Unassembled WGS sequence"/>
</dbReference>
<dbReference type="Proteomes" id="UP000264294">
    <property type="component" value="Unassembled WGS sequence"/>
</dbReference>
<evidence type="ECO:0000313" key="8">
    <source>
        <dbReference type="Proteomes" id="UP000264294"/>
    </source>
</evidence>
<keyword evidence="8" id="KW-1185">Reference proteome</keyword>
<evidence type="ECO:0000313" key="7">
    <source>
        <dbReference type="Proteomes" id="UP000029389"/>
    </source>
</evidence>
<keyword evidence="3" id="KW-0067">ATP-binding</keyword>
<dbReference type="STRING" id="1405.B7492_16435"/>
<dbReference type="InterPro" id="IPR029000">
    <property type="entry name" value="Cyclophilin-like_dom_sf"/>
</dbReference>
<evidence type="ECO:0000313" key="6">
    <source>
        <dbReference type="EMBL" id="RFT65547.1"/>
    </source>
</evidence>
<name>A0A090YIA0_9BACI</name>
<comment type="caution">
    <text evidence="5">The sequence shown here is derived from an EMBL/GenBank/DDBJ whole genome shotgun (WGS) entry which is preliminary data.</text>
</comment>
<dbReference type="RefSeq" id="WP_042978816.1">
    <property type="nucleotide sequence ID" value="NZ_JMQC01000008.1"/>
</dbReference>
<dbReference type="GO" id="GO:0016787">
    <property type="term" value="F:hydrolase activity"/>
    <property type="evidence" value="ECO:0007669"/>
    <property type="project" value="UniProtKB-KW"/>
</dbReference>
<organism evidence="5 7">
    <name type="scientific">Bacillus clarus</name>
    <dbReference type="NCBI Taxonomy" id="2338372"/>
    <lineage>
        <taxon>Bacteria</taxon>
        <taxon>Bacillati</taxon>
        <taxon>Bacillota</taxon>
        <taxon>Bacilli</taxon>
        <taxon>Bacillales</taxon>
        <taxon>Bacillaceae</taxon>
        <taxon>Bacillus</taxon>
        <taxon>Bacillus cereus group</taxon>
    </lineage>
</organism>
<dbReference type="NCBIfam" id="TIGR00724">
    <property type="entry name" value="urea_amlyse_rel"/>
    <property type="match status" value="1"/>
</dbReference>
<proteinExistence type="predicted"/>
<dbReference type="SUPFAM" id="SSF50891">
    <property type="entry name" value="Cyclophilin-like"/>
    <property type="match status" value="1"/>
</dbReference>
<dbReference type="Pfam" id="PF02626">
    <property type="entry name" value="CT_A_B"/>
    <property type="match status" value="1"/>
</dbReference>